<dbReference type="EMBL" id="LDSE01000041">
    <property type="protein sequence ID" value="KTS65595.1"/>
    <property type="molecule type" value="Genomic_DNA"/>
</dbReference>
<comment type="caution">
    <text evidence="1">The sequence shown here is derived from an EMBL/GenBank/DDBJ whole genome shotgun (WGS) entry which is preliminary data.</text>
</comment>
<dbReference type="RefSeq" id="WP_058774929.1">
    <property type="nucleotide sequence ID" value="NZ_LDSD01000023.1"/>
</dbReference>
<dbReference type="Proteomes" id="UP000071979">
    <property type="component" value="Unassembled WGS sequence"/>
</dbReference>
<gene>
    <name evidence="1" type="ORF">SA3R_20520</name>
</gene>
<evidence type="ECO:0000313" key="1">
    <source>
        <dbReference type="EMBL" id="KTS65595.1"/>
    </source>
</evidence>
<organism evidence="1 2">
    <name type="scientific">Pantoea dispersa</name>
    <dbReference type="NCBI Taxonomy" id="59814"/>
    <lineage>
        <taxon>Bacteria</taxon>
        <taxon>Pseudomonadati</taxon>
        <taxon>Pseudomonadota</taxon>
        <taxon>Gammaproteobacteria</taxon>
        <taxon>Enterobacterales</taxon>
        <taxon>Erwiniaceae</taxon>
        <taxon>Pantoea</taxon>
    </lineage>
</organism>
<proteinExistence type="predicted"/>
<protein>
    <submittedName>
        <fullName evidence="1">Uncharacterized protein</fullName>
    </submittedName>
</protein>
<dbReference type="AlphaFoldDB" id="A0A8E1RWB4"/>
<accession>A0A8E1RWB4</accession>
<evidence type="ECO:0000313" key="2">
    <source>
        <dbReference type="Proteomes" id="UP000071979"/>
    </source>
</evidence>
<name>A0A8E1RWB4_9GAMM</name>
<reference evidence="1 2" key="1">
    <citation type="journal article" date="2016" name="Front. Microbiol.">
        <title>Genomic Resource of Rice Seed Associated Bacteria.</title>
        <authorList>
            <person name="Midha S."/>
            <person name="Bansal K."/>
            <person name="Sharma S."/>
            <person name="Kumar N."/>
            <person name="Patil P.P."/>
            <person name="Chaudhry V."/>
            <person name="Patil P.B."/>
        </authorList>
    </citation>
    <scope>NUCLEOTIDE SEQUENCE [LARGE SCALE GENOMIC DNA]</scope>
    <source>
        <strain evidence="1 2">SA3</strain>
    </source>
</reference>
<sequence length="70" mass="7629">MPQPGKNPTGEAFFTRQTGELLPDMRFFYPTGTLKGSESRPFSVLTAESFIAKENENRAAVALVGYIACA</sequence>